<dbReference type="PANTHER" id="PTHR30121">
    <property type="entry name" value="UNCHARACTERIZED PROTEIN YJGR-RELATED"/>
    <property type="match status" value="1"/>
</dbReference>
<dbReference type="Proteomes" id="UP001596957">
    <property type="component" value="Unassembled WGS sequence"/>
</dbReference>
<dbReference type="RefSeq" id="WP_381263559.1">
    <property type="nucleotide sequence ID" value="NZ_JBHTBI010000080.1"/>
</dbReference>
<comment type="caution">
    <text evidence="3">The sequence shown here is derived from an EMBL/GenBank/DDBJ whole genome shotgun (WGS) entry which is preliminary data.</text>
</comment>
<dbReference type="GO" id="GO:0005524">
    <property type="term" value="F:ATP binding"/>
    <property type="evidence" value="ECO:0007669"/>
    <property type="project" value="UniProtKB-KW"/>
</dbReference>
<reference evidence="4" key="1">
    <citation type="journal article" date="2019" name="Int. J. Syst. Evol. Microbiol.">
        <title>The Global Catalogue of Microorganisms (GCM) 10K type strain sequencing project: providing services to taxonomists for standard genome sequencing and annotation.</title>
        <authorList>
            <consortium name="The Broad Institute Genomics Platform"/>
            <consortium name="The Broad Institute Genome Sequencing Center for Infectious Disease"/>
            <person name="Wu L."/>
            <person name="Ma J."/>
        </authorList>
    </citation>
    <scope>NUCLEOTIDE SEQUENCE [LARGE SCALE GENOMIC DNA]</scope>
    <source>
        <strain evidence="4">CGMCC 4.7198</strain>
    </source>
</reference>
<name>A0ABW2W180_9ACTN</name>
<evidence type="ECO:0000313" key="4">
    <source>
        <dbReference type="Proteomes" id="UP001596957"/>
    </source>
</evidence>
<dbReference type="Pfam" id="PF01935">
    <property type="entry name" value="DUF87"/>
    <property type="match status" value="1"/>
</dbReference>
<feature type="compositionally biased region" description="Basic and acidic residues" evidence="1">
    <location>
        <begin position="1"/>
        <end position="15"/>
    </location>
</feature>
<gene>
    <name evidence="3" type="ORF">ACFQZP_50640</name>
</gene>
<accession>A0ABW2W180</accession>
<dbReference type="SUPFAM" id="SSF52540">
    <property type="entry name" value="P-loop containing nucleoside triphosphate hydrolases"/>
    <property type="match status" value="1"/>
</dbReference>
<dbReference type="InterPro" id="IPR002789">
    <property type="entry name" value="HerA_central"/>
</dbReference>
<organism evidence="3 4">
    <name type="scientific">Streptomyces lutosisoli</name>
    <dbReference type="NCBI Taxonomy" id="2665721"/>
    <lineage>
        <taxon>Bacteria</taxon>
        <taxon>Bacillati</taxon>
        <taxon>Actinomycetota</taxon>
        <taxon>Actinomycetes</taxon>
        <taxon>Kitasatosporales</taxon>
        <taxon>Streptomycetaceae</taxon>
        <taxon>Streptomyces</taxon>
    </lineage>
</organism>
<proteinExistence type="predicted"/>
<dbReference type="InterPro" id="IPR027417">
    <property type="entry name" value="P-loop_NTPase"/>
</dbReference>
<evidence type="ECO:0000256" key="1">
    <source>
        <dbReference type="SAM" id="MobiDB-lite"/>
    </source>
</evidence>
<dbReference type="PANTHER" id="PTHR30121:SF11">
    <property type="entry name" value="AAA+ ATPASE DOMAIN-CONTAINING PROTEIN"/>
    <property type="match status" value="1"/>
</dbReference>
<evidence type="ECO:0000313" key="3">
    <source>
        <dbReference type="EMBL" id="MFD0289707.1"/>
    </source>
</evidence>
<keyword evidence="3" id="KW-0067">ATP-binding</keyword>
<dbReference type="InterPro" id="IPR051162">
    <property type="entry name" value="T4SS_component"/>
</dbReference>
<keyword evidence="3" id="KW-0547">Nucleotide-binding</keyword>
<protein>
    <submittedName>
        <fullName evidence="3">ATP-binding protein</fullName>
    </submittedName>
</protein>
<feature type="domain" description="Helicase HerA central" evidence="2">
    <location>
        <begin position="360"/>
        <end position="455"/>
    </location>
</feature>
<dbReference type="Gene3D" id="3.40.50.300">
    <property type="entry name" value="P-loop containing nucleotide triphosphate hydrolases"/>
    <property type="match status" value="2"/>
</dbReference>
<evidence type="ECO:0000259" key="2">
    <source>
        <dbReference type="Pfam" id="PF01935"/>
    </source>
</evidence>
<dbReference type="EMBL" id="JBHTEC010000011">
    <property type="protein sequence ID" value="MFD0289707.1"/>
    <property type="molecule type" value="Genomic_DNA"/>
</dbReference>
<keyword evidence="4" id="KW-1185">Reference proteome</keyword>
<sequence length="1046" mass="113313">MTLERLTAEDLDHLQRTGFEPPRLSPDTHLTQAPLDLRTLVRVAGIGRLEKTQHRPFGGTNGAHCNGEPQPSRDLLVTLYNYQVPLAFMVSSEPGQAAFRAGTWLPEGSYSSAAQENERLLESALRALYPTVDIRPDDPVTGTWQVGGLVLGIPTPTPPDSAEGVRQFDRLLRALHQVRWAALILAQPLGETLVRDLKLRLINEMRSVQTAVTAGGVPSPLADHYLELLGVQLKAFTDGQGTGAWRTAAYLLGDADGYPQVASLWRGVFSGGDSLPEPVRVSDRDDVPRLANAWAMPDPPAADTSARGHYLQPFQHQTLLTSTQLAAYVHFPNVETNGFVITQVPQFDTVPPAADSAALNLGSVVERQQITRTSYGIHPDKLTRHTFVTGVTGSGKTNTVFYLLRQAAERSVPFLVLEPAKTEYRVLLRDHVLGPQLQVFTLGDENVSPFRLNPFEVPEGIPVAVHLDLLRSVFNASFGMWTPLPQILEVSLHAIYADRGWDVTTDTNRRLDESADRSVAFPTLTDLVRKVEELVPQLGYEDKVTGDLRAALSTRLNSLRTGGKGRMLDVRRSSPFELLLGHPAVLELEGMGDDDDKAFMMGLLMIRLAEHRRCQGDTDGLQHLLVIEEAHRLLANTAGPRSSGEVVEANVRGKAVDTFTSLLSEIRAYGQGVIVVDQIPAKLAPDVLKNTNLKIAHRIVAGDDREVLGATMVMTPGQDVALATLPVGRAAVFTDGDDAPLLLQVPPSKGGSGTWPTPGEVREHMASHRPDAGGMTPSTDCDQRCLAAPGACEVAGALVENRAVMRSFARVVLSAVHTAGGMERCWPDVTATVEPHRPRWVESKALLACLVRHGACRLADARGARAGWTYAQTLTVADLIDKALVAHIEGHATTDDVTALRRQLLALQGDGYGPFLGCARIWEDRPGPCLCLCASPVAELVEAGGFAKAWAKARDTDRASLEGGRRSLWNVCQDAAYQLVEYPAEGQAPDLVARLKGVANCTALCFAQQMLAAEEWAHPATERRALTELLVEAGRQVAGMGAEAVP</sequence>
<feature type="region of interest" description="Disordered" evidence="1">
    <location>
        <begin position="1"/>
        <end position="30"/>
    </location>
</feature>